<comment type="caution">
    <text evidence="2">The sequence shown here is derived from an EMBL/GenBank/DDBJ whole genome shotgun (WGS) entry which is preliminary data.</text>
</comment>
<dbReference type="PANTHER" id="PTHR34512">
    <property type="entry name" value="CELL SURFACE PROTEIN"/>
    <property type="match status" value="1"/>
</dbReference>
<dbReference type="AlphaFoldDB" id="A0A7V4DW85"/>
<dbReference type="InterPro" id="IPR015943">
    <property type="entry name" value="WD40/YVTN_repeat-like_dom_sf"/>
</dbReference>
<proteinExistence type="predicted"/>
<dbReference type="InterPro" id="IPR002372">
    <property type="entry name" value="PQQ_rpt_dom"/>
</dbReference>
<reference evidence="2" key="1">
    <citation type="journal article" date="2020" name="mSystems">
        <title>Genome- and Community-Level Interaction Insights into Carbon Utilization and Element Cycling Functions of Hydrothermarchaeota in Hydrothermal Sediment.</title>
        <authorList>
            <person name="Zhou Z."/>
            <person name="Liu Y."/>
            <person name="Xu W."/>
            <person name="Pan J."/>
            <person name="Luo Z.H."/>
            <person name="Li M."/>
        </authorList>
    </citation>
    <scope>NUCLEOTIDE SEQUENCE [LARGE SCALE GENOMIC DNA]</scope>
    <source>
        <strain evidence="2">SpSt-70</strain>
    </source>
</reference>
<dbReference type="Gene3D" id="2.40.10.480">
    <property type="match status" value="1"/>
</dbReference>
<dbReference type="EMBL" id="DTDV01000002">
    <property type="protein sequence ID" value="HGK22924.1"/>
    <property type="molecule type" value="Genomic_DNA"/>
</dbReference>
<dbReference type="PANTHER" id="PTHR34512:SF30">
    <property type="entry name" value="OUTER MEMBRANE PROTEIN ASSEMBLY FACTOR BAMB"/>
    <property type="match status" value="1"/>
</dbReference>
<evidence type="ECO:0000313" key="2">
    <source>
        <dbReference type="EMBL" id="HGK22924.1"/>
    </source>
</evidence>
<protein>
    <recommendedName>
        <fullName evidence="1">Pyrrolo-quinoline quinone repeat domain-containing protein</fullName>
    </recommendedName>
</protein>
<dbReference type="Pfam" id="PF13360">
    <property type="entry name" value="PQQ_2"/>
    <property type="match status" value="1"/>
</dbReference>
<dbReference type="InterPro" id="IPR018391">
    <property type="entry name" value="PQQ_b-propeller_rpt"/>
</dbReference>
<sequence>MRGISRIFLITLILTLFIGGCVTKKNPQISILNPKNEDIVSGTVNIEVQVTVDEKNSISSVEFYVDDTKIGTKTQASYTYTCSWNTEGFETGNHTITVKAYDNKGNTSSASINVGKNAFLKWIIGTGYIYACPAIGDDGTIYVIGSKLYAINPDGSIKWGKSLENEYFNVQCSPVIGNDGTIYVVSSGDNAQLYAVNPGDGSTKWSTLISKLNNHIGNISLTLDSKGNIYIGNAAGYLYSLDSKGNIRWTYTCGQGITSYPVVDKDDNIYTFCKNTGSGGVFYSINSDGNYRWSYSFPINEWCTAPPSIDSEGNIYLPISSGTYGKIYKYDKEGTLQWTTQVSGNIYYSPIFDNSGYLYVCDESKNIYKISTNNGSIVESTNIGYHSSLVISKEGIIYAIGIDSSKYVIRAIDASDLSIKWNYTAPQTYYTTLSNDGILYFGTLGSELFAIKVDSTGLMDSPWPKYRKDLKNTGKAD</sequence>
<accession>A0A7V4DW85</accession>
<dbReference type="InterPro" id="IPR011047">
    <property type="entry name" value="Quinoprotein_ADH-like_sf"/>
</dbReference>
<dbReference type="SMART" id="SM00564">
    <property type="entry name" value="PQQ"/>
    <property type="match status" value="8"/>
</dbReference>
<gene>
    <name evidence="2" type="ORF">ENU78_00490</name>
</gene>
<dbReference type="Gene3D" id="2.60.40.10">
    <property type="entry name" value="Immunoglobulins"/>
    <property type="match status" value="1"/>
</dbReference>
<dbReference type="InterPro" id="IPR013783">
    <property type="entry name" value="Ig-like_fold"/>
</dbReference>
<evidence type="ECO:0000259" key="1">
    <source>
        <dbReference type="Pfam" id="PF13360"/>
    </source>
</evidence>
<dbReference type="Gene3D" id="2.130.10.10">
    <property type="entry name" value="YVTN repeat-like/Quinoprotein amine dehydrogenase"/>
    <property type="match status" value="1"/>
</dbReference>
<name>A0A7V4DW85_DICTH</name>
<organism evidence="2">
    <name type="scientific">Dictyoglomus thermophilum</name>
    <dbReference type="NCBI Taxonomy" id="14"/>
    <lineage>
        <taxon>Bacteria</taxon>
        <taxon>Pseudomonadati</taxon>
        <taxon>Dictyoglomota</taxon>
        <taxon>Dictyoglomia</taxon>
        <taxon>Dictyoglomales</taxon>
        <taxon>Dictyoglomaceae</taxon>
        <taxon>Dictyoglomus</taxon>
    </lineage>
</organism>
<dbReference type="CDD" id="cd00146">
    <property type="entry name" value="PKD"/>
    <property type="match status" value="1"/>
</dbReference>
<dbReference type="Pfam" id="PF17957">
    <property type="entry name" value="Big_7"/>
    <property type="match status" value="1"/>
</dbReference>
<dbReference type="SUPFAM" id="SSF50998">
    <property type="entry name" value="Quinoprotein alcohol dehydrogenase-like"/>
    <property type="match status" value="1"/>
</dbReference>
<feature type="domain" description="Pyrrolo-quinoline quinone repeat" evidence="1">
    <location>
        <begin position="222"/>
        <end position="423"/>
    </location>
</feature>
<dbReference type="PROSITE" id="PS51257">
    <property type="entry name" value="PROKAR_LIPOPROTEIN"/>
    <property type="match status" value="1"/>
</dbReference>